<dbReference type="RefSeq" id="WP_343788315.1">
    <property type="nucleotide sequence ID" value="NZ_BAAAFH010000022.1"/>
</dbReference>
<dbReference type="InterPro" id="IPR050266">
    <property type="entry name" value="AB_hydrolase_sf"/>
</dbReference>
<feature type="domain" description="AB hydrolase-1" evidence="1">
    <location>
        <begin position="4"/>
        <end position="148"/>
    </location>
</feature>
<gene>
    <name evidence="3" type="ORF">GCM10009118_25200</name>
</gene>
<evidence type="ECO:0000259" key="1">
    <source>
        <dbReference type="Pfam" id="PF00561"/>
    </source>
</evidence>
<dbReference type="InterPro" id="IPR000073">
    <property type="entry name" value="AB_hydrolase_1"/>
</dbReference>
<dbReference type="Pfam" id="PF00561">
    <property type="entry name" value="Abhydrolase_1"/>
    <property type="match status" value="1"/>
</dbReference>
<dbReference type="Gene3D" id="3.40.50.1820">
    <property type="entry name" value="alpha/beta hydrolase"/>
    <property type="match status" value="2"/>
</dbReference>
<proteinExistence type="predicted"/>
<dbReference type="SUPFAM" id="SSF53474">
    <property type="entry name" value="alpha/beta-Hydrolases"/>
    <property type="match status" value="2"/>
</dbReference>
<accession>A0ABP3Y3F3</accession>
<dbReference type="PRINTS" id="PR00111">
    <property type="entry name" value="ABHYDROLASE"/>
</dbReference>
<evidence type="ECO:0000313" key="3">
    <source>
        <dbReference type="EMBL" id="GAA0876110.1"/>
    </source>
</evidence>
<name>A0ABP3Y3F3_9FLAO</name>
<sequence>MEKIVLIHGALGNTSEMVPIGKWLEERFTVLYYEIPGHGERRKEIDSFSMETVVRDFSTFLDEVGETFVFGFSLGGYLALSAVAGGEERIKGVVTLGTKTDWSPEEAKKEMANLAVELIQEKSEAFYTYLNELHGNHLETLCSSTASFMRELGDNPVLTKEIVKDITIPVRMGRGGKDRMVSKEATLEICSALQNGIYREVPSFPHPVGFLNPKRVAQFIETNVHSFCYQFVHTSEGKSAYMTIGEEKPDEPIVLFLHEGLGSVQQWGDFPEKLCQVLGLSGVVFERRGYGYSDAVHHQRTDRYLHEAALCELPEFIEQVVPERPLILVGHSDGGSIALLYAAAFPEHIEGVITMAAHVYNEEVTIQGVKVAREAWNNGKLKGLEVFHAEKTEKVFLDWNDTWQTEAFRTWNIEKDIVSRSGYPALIIQGEDDQYGSPEQVRDCVRALGEEAEGVLIPDAGHSPHLEAEGEVLREMSEFIQTIRSFEIE</sequence>
<dbReference type="Proteomes" id="UP001501126">
    <property type="component" value="Unassembled WGS sequence"/>
</dbReference>
<evidence type="ECO:0000259" key="2">
    <source>
        <dbReference type="Pfam" id="PF12697"/>
    </source>
</evidence>
<comment type="caution">
    <text evidence="3">The sequence shown here is derived from an EMBL/GenBank/DDBJ whole genome shotgun (WGS) entry which is preliminary data.</text>
</comment>
<feature type="domain" description="AB hydrolase-1" evidence="2">
    <location>
        <begin position="254"/>
        <end position="473"/>
    </location>
</feature>
<reference evidence="4" key="1">
    <citation type="journal article" date="2019" name="Int. J. Syst. Evol. Microbiol.">
        <title>The Global Catalogue of Microorganisms (GCM) 10K type strain sequencing project: providing services to taxonomists for standard genome sequencing and annotation.</title>
        <authorList>
            <consortium name="The Broad Institute Genomics Platform"/>
            <consortium name="The Broad Institute Genome Sequencing Center for Infectious Disease"/>
            <person name="Wu L."/>
            <person name="Ma J."/>
        </authorList>
    </citation>
    <scope>NUCLEOTIDE SEQUENCE [LARGE SCALE GENOMIC DNA]</scope>
    <source>
        <strain evidence="4">JCM 16083</strain>
    </source>
</reference>
<organism evidence="3 4">
    <name type="scientific">Wandonia haliotis</name>
    <dbReference type="NCBI Taxonomy" id="574963"/>
    <lineage>
        <taxon>Bacteria</taxon>
        <taxon>Pseudomonadati</taxon>
        <taxon>Bacteroidota</taxon>
        <taxon>Flavobacteriia</taxon>
        <taxon>Flavobacteriales</taxon>
        <taxon>Crocinitomicaceae</taxon>
        <taxon>Wandonia</taxon>
    </lineage>
</organism>
<dbReference type="EMBL" id="BAAAFH010000022">
    <property type="protein sequence ID" value="GAA0876110.1"/>
    <property type="molecule type" value="Genomic_DNA"/>
</dbReference>
<dbReference type="Pfam" id="PF12697">
    <property type="entry name" value="Abhydrolase_6"/>
    <property type="match status" value="1"/>
</dbReference>
<keyword evidence="4" id="KW-1185">Reference proteome</keyword>
<evidence type="ECO:0000313" key="4">
    <source>
        <dbReference type="Proteomes" id="UP001501126"/>
    </source>
</evidence>
<protein>
    <recommendedName>
        <fullName evidence="1 2">AB hydrolase-1 domain-containing protein</fullName>
    </recommendedName>
</protein>
<dbReference type="PANTHER" id="PTHR43798">
    <property type="entry name" value="MONOACYLGLYCEROL LIPASE"/>
    <property type="match status" value="1"/>
</dbReference>
<dbReference type="InterPro" id="IPR029058">
    <property type="entry name" value="AB_hydrolase_fold"/>
</dbReference>